<accession>A0A9X1KZ19</accession>
<protein>
    <recommendedName>
        <fullName evidence="2">UPF0102 protein LDX50_26580</fullName>
    </recommendedName>
</protein>
<evidence type="ECO:0000313" key="4">
    <source>
        <dbReference type="Proteomes" id="UP001139409"/>
    </source>
</evidence>
<reference evidence="3" key="1">
    <citation type="submission" date="2021-09" db="EMBL/GenBank/DDBJ databases">
        <title>Fulvivirga sp. isolated from coastal sediment.</title>
        <authorList>
            <person name="Yu H."/>
        </authorList>
    </citation>
    <scope>NUCLEOTIDE SEQUENCE</scope>
    <source>
        <strain evidence="3">1062</strain>
    </source>
</reference>
<dbReference type="PANTHER" id="PTHR34039">
    <property type="entry name" value="UPF0102 PROTEIN YRAN"/>
    <property type="match status" value="1"/>
</dbReference>
<dbReference type="GO" id="GO:0003676">
    <property type="term" value="F:nucleic acid binding"/>
    <property type="evidence" value="ECO:0007669"/>
    <property type="project" value="InterPro"/>
</dbReference>
<dbReference type="Pfam" id="PF02021">
    <property type="entry name" value="UPF0102"/>
    <property type="match status" value="1"/>
</dbReference>
<dbReference type="PANTHER" id="PTHR34039:SF1">
    <property type="entry name" value="UPF0102 PROTEIN YRAN"/>
    <property type="match status" value="1"/>
</dbReference>
<comment type="similarity">
    <text evidence="1 2">Belongs to the UPF0102 family.</text>
</comment>
<comment type="caution">
    <text evidence="3">The sequence shown here is derived from an EMBL/GenBank/DDBJ whole genome shotgun (WGS) entry which is preliminary data.</text>
</comment>
<dbReference type="InterPro" id="IPR003509">
    <property type="entry name" value="UPF0102_YraN-like"/>
</dbReference>
<dbReference type="SUPFAM" id="SSF52980">
    <property type="entry name" value="Restriction endonuclease-like"/>
    <property type="match status" value="1"/>
</dbReference>
<name>A0A9X1KZ19_9BACT</name>
<dbReference type="InterPro" id="IPR011335">
    <property type="entry name" value="Restrct_endonuc-II-like"/>
</dbReference>
<dbReference type="InterPro" id="IPR011856">
    <property type="entry name" value="tRNA_endonuc-like_dom_sf"/>
</dbReference>
<gene>
    <name evidence="3" type="ORF">LDX50_26580</name>
</gene>
<dbReference type="AlphaFoldDB" id="A0A9X1KZ19"/>
<dbReference type="EMBL" id="JAIXNE010000006">
    <property type="protein sequence ID" value="MCA6078468.1"/>
    <property type="molecule type" value="Genomic_DNA"/>
</dbReference>
<sequence>MNKRYGMGKRGEDMAMAYFKRNKFQVLERNFRFGRAEIDLIVRKDQLMVFAEVKTRSSLHFGFPETMISDGQIERILTAAEAYLLQKDWRGMVRFDIISVVIQGPNTQLCHFRDAFY</sequence>
<proteinExistence type="inferred from homology"/>
<dbReference type="RefSeq" id="WP_225699326.1">
    <property type="nucleotide sequence ID" value="NZ_JAIXNE010000006.1"/>
</dbReference>
<organism evidence="3 4">
    <name type="scientific">Fulvivirga sedimenti</name>
    <dbReference type="NCBI Taxonomy" id="2879465"/>
    <lineage>
        <taxon>Bacteria</taxon>
        <taxon>Pseudomonadati</taxon>
        <taxon>Bacteroidota</taxon>
        <taxon>Cytophagia</taxon>
        <taxon>Cytophagales</taxon>
        <taxon>Fulvivirgaceae</taxon>
        <taxon>Fulvivirga</taxon>
    </lineage>
</organism>
<evidence type="ECO:0000313" key="3">
    <source>
        <dbReference type="EMBL" id="MCA6078468.1"/>
    </source>
</evidence>
<dbReference type="Proteomes" id="UP001139409">
    <property type="component" value="Unassembled WGS sequence"/>
</dbReference>
<evidence type="ECO:0000256" key="2">
    <source>
        <dbReference type="HAMAP-Rule" id="MF_00048"/>
    </source>
</evidence>
<dbReference type="HAMAP" id="MF_00048">
    <property type="entry name" value="UPF0102"/>
    <property type="match status" value="1"/>
</dbReference>
<dbReference type="Gene3D" id="3.40.1350.10">
    <property type="match status" value="1"/>
</dbReference>
<evidence type="ECO:0000256" key="1">
    <source>
        <dbReference type="ARBA" id="ARBA00006738"/>
    </source>
</evidence>
<keyword evidence="4" id="KW-1185">Reference proteome</keyword>